<dbReference type="Proteomes" id="UP000290172">
    <property type="component" value="Unassembled WGS sequence"/>
</dbReference>
<sequence length="76" mass="8782">MLKDFEDSYEVCNCKKIRLKELLKVIKKENLKTLGAIQEFTLAGTQCRNCIMAEADFGKIKKRVYLKDILKEVLNG</sequence>
<dbReference type="Pfam" id="PF04324">
    <property type="entry name" value="Fer2_BFD"/>
    <property type="match status" value="1"/>
</dbReference>
<reference evidence="2 3" key="1">
    <citation type="submission" date="2017-10" db="EMBL/GenBank/DDBJ databases">
        <title>Genomics of the genus Arcobacter.</title>
        <authorList>
            <person name="Perez-Cataluna A."/>
            <person name="Figueras M.J."/>
        </authorList>
    </citation>
    <scope>NUCLEOTIDE SEQUENCE [LARGE SCALE GENOMIC DNA]</scope>
    <source>
        <strain evidence="2 3">CECT 8993</strain>
    </source>
</reference>
<comment type="caution">
    <text evidence="2">The sequence shown here is derived from an EMBL/GenBank/DDBJ whole genome shotgun (WGS) entry which is preliminary data.</text>
</comment>
<protein>
    <submittedName>
        <fullName evidence="2">(2Fe-2S)-binding protein</fullName>
    </submittedName>
</protein>
<dbReference type="EMBL" id="PDKJ01000001">
    <property type="protein sequence ID" value="RXJ70090.1"/>
    <property type="molecule type" value="Genomic_DNA"/>
</dbReference>
<feature type="domain" description="BFD-like [2Fe-2S]-binding" evidence="1">
    <location>
        <begin position="11"/>
        <end position="53"/>
    </location>
</feature>
<evidence type="ECO:0000313" key="3">
    <source>
        <dbReference type="Proteomes" id="UP000290172"/>
    </source>
</evidence>
<gene>
    <name evidence="2" type="ORF">CRV08_00575</name>
</gene>
<dbReference type="InterPro" id="IPR041854">
    <property type="entry name" value="BFD-like_2Fe2S-bd_dom_sf"/>
</dbReference>
<dbReference type="AlphaFoldDB" id="A0A4Q0YHH3"/>
<name>A0A4Q0YHH3_9BACT</name>
<organism evidence="2 3">
    <name type="scientific">Halarcobacter ebronensis</name>
    <dbReference type="NCBI Taxonomy" id="1462615"/>
    <lineage>
        <taxon>Bacteria</taxon>
        <taxon>Pseudomonadati</taxon>
        <taxon>Campylobacterota</taxon>
        <taxon>Epsilonproteobacteria</taxon>
        <taxon>Campylobacterales</taxon>
        <taxon>Arcobacteraceae</taxon>
        <taxon>Halarcobacter</taxon>
    </lineage>
</organism>
<dbReference type="RefSeq" id="WP_128977990.1">
    <property type="nucleotide sequence ID" value="NZ_PDKJ01000001.1"/>
</dbReference>
<dbReference type="InterPro" id="IPR007419">
    <property type="entry name" value="BFD-like_2Fe2S-bd_dom"/>
</dbReference>
<evidence type="ECO:0000259" key="1">
    <source>
        <dbReference type="Pfam" id="PF04324"/>
    </source>
</evidence>
<evidence type="ECO:0000313" key="2">
    <source>
        <dbReference type="EMBL" id="RXJ70090.1"/>
    </source>
</evidence>
<proteinExistence type="predicted"/>
<accession>A0A4Q0YHH3</accession>
<dbReference type="Gene3D" id="1.10.10.1100">
    <property type="entry name" value="BFD-like [2Fe-2S]-binding domain"/>
    <property type="match status" value="1"/>
</dbReference>